<proteinExistence type="predicted"/>
<dbReference type="Proteomes" id="UP000000536">
    <property type="component" value="Chromosome"/>
</dbReference>
<dbReference type="GeneID" id="78447236"/>
<evidence type="ECO:0000256" key="1">
    <source>
        <dbReference type="SAM" id="Phobius"/>
    </source>
</evidence>
<gene>
    <name evidence="2" type="ordered locus">TK0722</name>
</gene>
<protein>
    <submittedName>
        <fullName evidence="2">Probable protein-S isoprenylcysteine O-methyltransferase</fullName>
    </submittedName>
</protein>
<dbReference type="EMBL" id="AP006878">
    <property type="protein sequence ID" value="BAD84911.1"/>
    <property type="molecule type" value="Genomic_DNA"/>
</dbReference>
<dbReference type="PATRIC" id="fig|69014.16.peg.702"/>
<keyword evidence="1" id="KW-0812">Transmembrane</keyword>
<evidence type="ECO:0000313" key="3">
    <source>
        <dbReference type="Proteomes" id="UP000000536"/>
    </source>
</evidence>
<dbReference type="RefSeq" id="WP_011249673.1">
    <property type="nucleotide sequence ID" value="NC_006624.1"/>
</dbReference>
<evidence type="ECO:0000313" key="2">
    <source>
        <dbReference type="EMBL" id="BAD84911.1"/>
    </source>
</evidence>
<dbReference type="STRING" id="69014.TK0722"/>
<sequence length="143" mass="16414">MKFWGIFPKVALLSSIYAVLAFYLDERLGVSFLAFPVLGFLMVFLGLSLWFLCYLQVSRAYSKGKLLTEGCYSRVRHPIYSIWGFLVIPGFSLLFGGFMLLLPLVYWAGVLGFIGEEEKALEEMFGDGWREYAERTPRFVPRP</sequence>
<dbReference type="KEGG" id="tko:TK0722"/>
<feature type="transmembrane region" description="Helical" evidence="1">
    <location>
        <begin position="82"/>
        <end position="108"/>
    </location>
</feature>
<dbReference type="AlphaFoldDB" id="Q5JG75"/>
<dbReference type="eggNOG" id="arCOG03580">
    <property type="taxonomic scope" value="Archaea"/>
</dbReference>
<reference evidence="2 3" key="1">
    <citation type="journal article" date="2005" name="Genome Res.">
        <title>Complete genome sequence of the hyperthermophilic archaeon Thermococcus kodakaraensis KOD1 and comparison with Pyrococcus genomes.</title>
        <authorList>
            <person name="Fukui T."/>
            <person name="Atomi H."/>
            <person name="Kanai T."/>
            <person name="Matsumi R."/>
            <person name="Fujiwara S."/>
            <person name="Imanaka T."/>
        </authorList>
    </citation>
    <scope>NUCLEOTIDE SEQUENCE [LARGE SCALE GENOMIC DNA]</scope>
    <source>
        <strain evidence="3">ATCC BAA-918 / JCM 12380 / KOD1</strain>
    </source>
</reference>
<dbReference type="EnsemblBacteria" id="BAD84911">
    <property type="protein sequence ID" value="BAD84911"/>
    <property type="gene ID" value="TK0722"/>
</dbReference>
<organism evidence="2 3">
    <name type="scientific">Thermococcus kodakarensis (strain ATCC BAA-918 / JCM 12380 / KOD1)</name>
    <name type="common">Pyrococcus kodakaraensis (strain KOD1)</name>
    <dbReference type="NCBI Taxonomy" id="69014"/>
    <lineage>
        <taxon>Archaea</taxon>
        <taxon>Methanobacteriati</taxon>
        <taxon>Methanobacteriota</taxon>
        <taxon>Thermococci</taxon>
        <taxon>Thermococcales</taxon>
        <taxon>Thermococcaceae</taxon>
        <taxon>Thermococcus</taxon>
    </lineage>
</organism>
<keyword evidence="1" id="KW-0472">Membrane</keyword>
<keyword evidence="3" id="KW-1185">Reference proteome</keyword>
<dbReference type="PhylomeDB" id="Q5JG75"/>
<feature type="transmembrane region" description="Helical" evidence="1">
    <location>
        <begin position="30"/>
        <end position="55"/>
    </location>
</feature>
<accession>Q5JG75</accession>
<name>Q5JG75_THEKO</name>
<keyword evidence="1" id="KW-1133">Transmembrane helix</keyword>
<dbReference type="OrthoDB" id="148346at2157"/>
<dbReference type="InParanoid" id="Q5JG75"/>
<dbReference type="Gene3D" id="1.20.120.1630">
    <property type="match status" value="1"/>
</dbReference>
<dbReference type="HOGENOM" id="CLU_065200_4_3_2"/>
<feature type="transmembrane region" description="Helical" evidence="1">
    <location>
        <begin position="7"/>
        <end position="24"/>
    </location>
</feature>